<feature type="transmembrane region" description="Helical" evidence="1">
    <location>
        <begin position="322"/>
        <end position="340"/>
    </location>
</feature>
<dbReference type="PANTHER" id="PTHR38457">
    <property type="entry name" value="REGULATOR ABRB-RELATED"/>
    <property type="match status" value="1"/>
</dbReference>
<feature type="transmembrane region" description="Helical" evidence="1">
    <location>
        <begin position="178"/>
        <end position="197"/>
    </location>
</feature>
<evidence type="ECO:0008006" key="8">
    <source>
        <dbReference type="Google" id="ProtNLM"/>
    </source>
</evidence>
<sequence>MNFPELRQFFVTLLIGTAGALIAMAIGFPAPYLIGPALAVTFAGLAGLRLGVPLLVRNACFVIIGISMGSTVTPEIFVAARTWPLSFVMVFVAIVILLFSAAWVLQRLFRYDRTTALLAASPGHLGYVLSLAAEMRCDLRAVSISQSVRVLALTISVPLIVEFFDLADTDVIVLPDAMSMPILVVMLIVSAGFGLLFQRWKFPAALLLGGVFVSISTHITGSVSGTVPNWLLIPIYVLLGSLIGSRFSGLSFADLRLAIVSGLVVTVVVMALAGGIAVIVSYFANVPLDAALIAFSPGGLETMAAMAVMLHADPTYVGAHHVLRLMFLSVLMPLVIGRDARLK</sequence>
<dbReference type="Proteomes" id="UP000524535">
    <property type="component" value="Unassembled WGS sequence"/>
</dbReference>
<evidence type="ECO:0000313" key="7">
    <source>
        <dbReference type="Proteomes" id="UP000576087"/>
    </source>
</evidence>
<evidence type="ECO:0000256" key="1">
    <source>
        <dbReference type="SAM" id="Phobius"/>
    </source>
</evidence>
<dbReference type="PIRSF" id="PIRSF038991">
    <property type="entry name" value="Protein_AbrB"/>
    <property type="match status" value="1"/>
</dbReference>
<dbReference type="RefSeq" id="WP_246435957.1">
    <property type="nucleotide sequence ID" value="NZ_JACIGW010000002.1"/>
</dbReference>
<dbReference type="PANTHER" id="PTHR38457:SF1">
    <property type="entry name" value="REGULATOR ABRB-RELATED"/>
    <property type="match status" value="1"/>
</dbReference>
<dbReference type="AlphaFoldDB" id="A0A7W6WPR1"/>
<feature type="transmembrane region" description="Helical" evidence="1">
    <location>
        <begin position="85"/>
        <end position="105"/>
    </location>
</feature>
<feature type="transmembrane region" description="Helical" evidence="1">
    <location>
        <begin position="227"/>
        <end position="245"/>
    </location>
</feature>
<evidence type="ECO:0000313" key="6">
    <source>
        <dbReference type="Proteomes" id="UP000524535"/>
    </source>
</evidence>
<feature type="transmembrane region" description="Helical" evidence="1">
    <location>
        <begin position="148"/>
        <end position="166"/>
    </location>
</feature>
<dbReference type="Pfam" id="PF05145">
    <property type="entry name" value="AbrB"/>
    <property type="match status" value="1"/>
</dbReference>
<dbReference type="Proteomes" id="UP000520770">
    <property type="component" value="Unassembled WGS sequence"/>
</dbReference>
<dbReference type="GO" id="GO:0016020">
    <property type="term" value="C:membrane"/>
    <property type="evidence" value="ECO:0007669"/>
    <property type="project" value="InterPro"/>
</dbReference>
<gene>
    <name evidence="3" type="ORF">GGE31_002343</name>
    <name evidence="2" type="ORF">GGE33_002344</name>
    <name evidence="4" type="ORF">GGE35_002345</name>
</gene>
<comment type="caution">
    <text evidence="2">The sequence shown here is derived from an EMBL/GenBank/DDBJ whole genome shotgun (WGS) entry which is preliminary data.</text>
</comment>
<evidence type="ECO:0000313" key="5">
    <source>
        <dbReference type="Proteomes" id="UP000520770"/>
    </source>
</evidence>
<evidence type="ECO:0000313" key="4">
    <source>
        <dbReference type="EMBL" id="MBB4446529.1"/>
    </source>
</evidence>
<dbReference type="Proteomes" id="UP000576087">
    <property type="component" value="Unassembled WGS sequence"/>
</dbReference>
<dbReference type="NCBIfam" id="TIGR03082">
    <property type="entry name" value="Gneg_AbrB_dup"/>
    <property type="match status" value="2"/>
</dbReference>
<keyword evidence="1" id="KW-1133">Transmembrane helix</keyword>
<dbReference type="GO" id="GO:0010468">
    <property type="term" value="P:regulation of gene expression"/>
    <property type="evidence" value="ECO:0007669"/>
    <property type="project" value="InterPro"/>
</dbReference>
<keyword evidence="1" id="KW-0812">Transmembrane</keyword>
<evidence type="ECO:0000313" key="2">
    <source>
        <dbReference type="EMBL" id="MBB4348602.1"/>
    </source>
</evidence>
<feature type="transmembrane region" description="Helical" evidence="1">
    <location>
        <begin position="204"/>
        <end position="221"/>
    </location>
</feature>
<protein>
    <recommendedName>
        <fullName evidence="8">Ammonia monooxygenase</fullName>
    </recommendedName>
</protein>
<feature type="transmembrane region" description="Helical" evidence="1">
    <location>
        <begin position="9"/>
        <end position="28"/>
    </location>
</feature>
<keyword evidence="1" id="KW-0472">Membrane</keyword>
<dbReference type="InterPro" id="IPR007820">
    <property type="entry name" value="AbrB_fam"/>
</dbReference>
<organism evidence="2 5">
    <name type="scientific">Aliirhizobium cellulosilyticum</name>
    <dbReference type="NCBI Taxonomy" id="393664"/>
    <lineage>
        <taxon>Bacteria</taxon>
        <taxon>Pseudomonadati</taxon>
        <taxon>Pseudomonadota</taxon>
        <taxon>Alphaproteobacteria</taxon>
        <taxon>Hyphomicrobiales</taxon>
        <taxon>Rhizobiaceae</taxon>
        <taxon>Aliirhizobium</taxon>
    </lineage>
</organism>
<name>A0A7W6WPR1_9HYPH</name>
<proteinExistence type="predicted"/>
<feature type="transmembrane region" description="Helical" evidence="1">
    <location>
        <begin position="257"/>
        <end position="284"/>
    </location>
</feature>
<dbReference type="EMBL" id="JACIGY010000002">
    <property type="protein sequence ID" value="MBB4411838.1"/>
    <property type="molecule type" value="Genomic_DNA"/>
</dbReference>
<accession>A0A7W6WPR1</accession>
<feature type="transmembrane region" description="Helical" evidence="1">
    <location>
        <begin position="59"/>
        <end position="79"/>
    </location>
</feature>
<keyword evidence="6" id="KW-1185">Reference proteome</keyword>
<reference evidence="5 6" key="1">
    <citation type="submission" date="2020-08" db="EMBL/GenBank/DDBJ databases">
        <title>Genomic Encyclopedia of Type Strains, Phase IV (KMG-V): Genome sequencing to study the core and pangenomes of soil and plant-associated prokaryotes.</title>
        <authorList>
            <person name="Whitman W."/>
        </authorList>
    </citation>
    <scope>NUCLEOTIDE SEQUENCE [LARGE SCALE GENOMIC DNA]</scope>
    <source>
        <strain evidence="3 6">SEMIA 444</strain>
        <strain evidence="2 5">SEMIA 448</strain>
        <strain evidence="4 7">SEMIA 452</strain>
    </source>
</reference>
<evidence type="ECO:0000313" key="3">
    <source>
        <dbReference type="EMBL" id="MBB4411838.1"/>
    </source>
</evidence>
<dbReference type="EMBL" id="JACIHM010000002">
    <property type="protein sequence ID" value="MBB4446529.1"/>
    <property type="molecule type" value="Genomic_DNA"/>
</dbReference>
<dbReference type="EMBL" id="JACIGW010000002">
    <property type="protein sequence ID" value="MBB4348602.1"/>
    <property type="molecule type" value="Genomic_DNA"/>
</dbReference>
<feature type="transmembrane region" description="Helical" evidence="1">
    <location>
        <begin position="34"/>
        <end position="52"/>
    </location>
</feature>
<dbReference type="InterPro" id="IPR017516">
    <property type="entry name" value="AbrB_dup"/>
</dbReference>